<dbReference type="GO" id="GO:0009733">
    <property type="term" value="P:response to auxin"/>
    <property type="evidence" value="ECO:0007669"/>
    <property type="project" value="InterPro"/>
</dbReference>
<dbReference type="EMBL" id="BJWL01000023">
    <property type="protein sequence ID" value="GFZ12824.1"/>
    <property type="molecule type" value="Genomic_DNA"/>
</dbReference>
<proteinExistence type="inferred from homology"/>
<sequence length="210" mass="23174">MAKLSIIGKKKNGIVKLKIVVEKLQKSLSLAKKPASNAHDFERVTDSTGVPKDVKEGYFAVIAVDDDELKRFIVPLIYLTHPSFLRLLDQAAEEYGFNHDGALTVPCRPSELERILAERWEEERGSRVDVNLGLGGNLATTDPVLVSNLDDEAPEVVILPSIPKTIREDVEHSFQGEEEEEEEEMSSSATSIPPKLLKIEGKSGNAQQKG</sequence>
<evidence type="ECO:0000256" key="1">
    <source>
        <dbReference type="ARBA" id="ARBA00006974"/>
    </source>
</evidence>
<reference evidence="3 4" key="1">
    <citation type="submission" date="2019-07" db="EMBL/GenBank/DDBJ databases">
        <title>De Novo Assembly of kiwifruit Actinidia rufa.</title>
        <authorList>
            <person name="Sugita-Konishi S."/>
            <person name="Sato K."/>
            <person name="Mori E."/>
            <person name="Abe Y."/>
            <person name="Kisaki G."/>
            <person name="Hamano K."/>
            <person name="Suezawa K."/>
            <person name="Otani M."/>
            <person name="Fukuda T."/>
            <person name="Manabe T."/>
            <person name="Gomi K."/>
            <person name="Tabuchi M."/>
            <person name="Akimitsu K."/>
            <person name="Kataoka I."/>
        </authorList>
    </citation>
    <scope>NUCLEOTIDE SEQUENCE [LARGE SCALE GENOMIC DNA]</scope>
    <source>
        <strain evidence="4">cv. Fuchu</strain>
    </source>
</reference>
<keyword evidence="4" id="KW-1185">Reference proteome</keyword>
<dbReference type="AlphaFoldDB" id="A0A7J0GQB8"/>
<evidence type="ECO:0000256" key="2">
    <source>
        <dbReference type="SAM" id="MobiDB-lite"/>
    </source>
</evidence>
<dbReference type="PANTHER" id="PTHR31374">
    <property type="entry name" value="AUXIN-INDUCED PROTEIN-LIKE-RELATED"/>
    <property type="match status" value="1"/>
</dbReference>
<dbReference type="Pfam" id="PF02519">
    <property type="entry name" value="Auxin_inducible"/>
    <property type="match status" value="1"/>
</dbReference>
<evidence type="ECO:0000313" key="3">
    <source>
        <dbReference type="EMBL" id="GFZ12824.1"/>
    </source>
</evidence>
<dbReference type="PANTHER" id="PTHR31374:SF16">
    <property type="entry name" value="AUXIN-RESPONSIVE FAMILY PROTEIN"/>
    <property type="match status" value="1"/>
</dbReference>
<feature type="compositionally biased region" description="Acidic residues" evidence="2">
    <location>
        <begin position="176"/>
        <end position="185"/>
    </location>
</feature>
<feature type="region of interest" description="Disordered" evidence="2">
    <location>
        <begin position="169"/>
        <end position="210"/>
    </location>
</feature>
<dbReference type="OrthoDB" id="1930622at2759"/>
<dbReference type="Proteomes" id="UP000585474">
    <property type="component" value="Unassembled WGS sequence"/>
</dbReference>
<accession>A0A7J0GQB8</accession>
<dbReference type="InterPro" id="IPR003676">
    <property type="entry name" value="SAUR_fam"/>
</dbReference>
<protein>
    <submittedName>
        <fullName evidence="3">SAUR-like auxin-responsive protein family</fullName>
    </submittedName>
</protein>
<evidence type="ECO:0000313" key="4">
    <source>
        <dbReference type="Proteomes" id="UP000585474"/>
    </source>
</evidence>
<gene>
    <name evidence="3" type="ORF">Acr_23g0012090</name>
</gene>
<comment type="similarity">
    <text evidence="1">Belongs to the ARG7 family.</text>
</comment>
<organism evidence="3 4">
    <name type="scientific">Actinidia rufa</name>
    <dbReference type="NCBI Taxonomy" id="165716"/>
    <lineage>
        <taxon>Eukaryota</taxon>
        <taxon>Viridiplantae</taxon>
        <taxon>Streptophyta</taxon>
        <taxon>Embryophyta</taxon>
        <taxon>Tracheophyta</taxon>
        <taxon>Spermatophyta</taxon>
        <taxon>Magnoliopsida</taxon>
        <taxon>eudicotyledons</taxon>
        <taxon>Gunneridae</taxon>
        <taxon>Pentapetalae</taxon>
        <taxon>asterids</taxon>
        <taxon>Ericales</taxon>
        <taxon>Actinidiaceae</taxon>
        <taxon>Actinidia</taxon>
    </lineage>
</organism>
<comment type="caution">
    <text evidence="3">The sequence shown here is derived from an EMBL/GenBank/DDBJ whole genome shotgun (WGS) entry which is preliminary data.</text>
</comment>
<name>A0A7J0GQB8_9ERIC</name>